<protein>
    <recommendedName>
        <fullName evidence="5">Lipoprotein</fullName>
    </recommendedName>
</protein>
<dbReference type="RefSeq" id="WP_166501766.1">
    <property type="nucleotide sequence ID" value="NZ_CP050124.1"/>
</dbReference>
<dbReference type="Proteomes" id="UP000502345">
    <property type="component" value="Chromosome"/>
</dbReference>
<proteinExistence type="predicted"/>
<evidence type="ECO:0000313" key="4">
    <source>
        <dbReference type="Proteomes" id="UP000502345"/>
    </source>
</evidence>
<evidence type="ECO:0000256" key="1">
    <source>
        <dbReference type="SAM" id="MobiDB-lite"/>
    </source>
</evidence>
<name>A0A6G9CLV9_RHOER</name>
<evidence type="ECO:0000313" key="3">
    <source>
        <dbReference type="EMBL" id="QIP37997.1"/>
    </source>
</evidence>
<feature type="region of interest" description="Disordered" evidence="1">
    <location>
        <begin position="27"/>
        <end position="51"/>
    </location>
</feature>
<reference evidence="3 4" key="1">
    <citation type="submission" date="2020-03" db="EMBL/GenBank/DDBJ databases">
        <title>Screen low temperature-resistant strains for efficient degradation of petroleum hydrocarbons under the low temperature.</title>
        <authorList>
            <person name="Wang Y."/>
            <person name="Chen J."/>
        </authorList>
    </citation>
    <scope>NUCLEOTIDE SEQUENCE [LARGE SCALE GENOMIC DNA]</scope>
    <source>
        <strain evidence="3 4">KB1</strain>
    </source>
</reference>
<organism evidence="3 4">
    <name type="scientific">Rhodococcus erythropolis</name>
    <name type="common">Arthrobacter picolinophilus</name>
    <dbReference type="NCBI Taxonomy" id="1833"/>
    <lineage>
        <taxon>Bacteria</taxon>
        <taxon>Bacillati</taxon>
        <taxon>Actinomycetota</taxon>
        <taxon>Actinomycetes</taxon>
        <taxon>Mycobacteriales</taxon>
        <taxon>Nocardiaceae</taxon>
        <taxon>Rhodococcus</taxon>
        <taxon>Rhodococcus erythropolis group</taxon>
    </lineage>
</organism>
<accession>A0A6G9CLV9</accession>
<evidence type="ECO:0008006" key="5">
    <source>
        <dbReference type="Google" id="ProtNLM"/>
    </source>
</evidence>
<evidence type="ECO:0000256" key="2">
    <source>
        <dbReference type="SAM" id="SignalP"/>
    </source>
</evidence>
<dbReference type="EMBL" id="CP050124">
    <property type="protein sequence ID" value="QIP37997.1"/>
    <property type="molecule type" value="Genomic_DNA"/>
</dbReference>
<gene>
    <name evidence="3" type="ORF">G9444_0753</name>
</gene>
<feature type="signal peptide" evidence="2">
    <location>
        <begin position="1"/>
        <end position="29"/>
    </location>
</feature>
<feature type="compositionally biased region" description="Low complexity" evidence="1">
    <location>
        <begin position="27"/>
        <end position="50"/>
    </location>
</feature>
<dbReference type="PROSITE" id="PS51257">
    <property type="entry name" value="PROKAR_LIPOPROTEIN"/>
    <property type="match status" value="1"/>
</dbReference>
<dbReference type="AlphaFoldDB" id="A0A6G9CLV9"/>
<keyword evidence="2" id="KW-0732">Signal</keyword>
<sequence>MNKKYNLIYTSLAAVILTAACTTTGEPVAAPSPSIPASPSSTAPANAADAADADRAAASRLGLPYLGTDLGTVEGAAKDGKPYVFGAGGTGCAWLRLPDGSLYALHDTTARTGSSALVRDVGTEAAWRADPDYEPGRCEPAEGIPTADDPAQPEPYRWTADYGNQYLRWGGRTYIIPGTVGVGLALTPIAGETIPGVNGVPIPN</sequence>
<feature type="chain" id="PRO_5038971478" description="Lipoprotein" evidence="2">
    <location>
        <begin position="30"/>
        <end position="204"/>
    </location>
</feature>